<comment type="caution">
    <text evidence="1">The sequence shown here is derived from an EMBL/GenBank/DDBJ whole genome shotgun (WGS) entry which is preliminary data.</text>
</comment>
<accession>A0A834IR12</accession>
<keyword evidence="2" id="KW-1185">Reference proteome</keyword>
<dbReference type="EMBL" id="JAACXV010000193">
    <property type="protein sequence ID" value="KAF7282083.1"/>
    <property type="molecule type" value="Genomic_DNA"/>
</dbReference>
<dbReference type="AlphaFoldDB" id="A0A834IR12"/>
<protein>
    <submittedName>
        <fullName evidence="1">Uncharacterized protein</fullName>
    </submittedName>
</protein>
<dbReference type="Proteomes" id="UP000625711">
    <property type="component" value="Unassembled WGS sequence"/>
</dbReference>
<evidence type="ECO:0000313" key="1">
    <source>
        <dbReference type="EMBL" id="KAF7282083.1"/>
    </source>
</evidence>
<gene>
    <name evidence="1" type="ORF">GWI33_003297</name>
</gene>
<name>A0A834IR12_RHYFE</name>
<sequence>MDLDKSPKEIPVACISRQRGQRGRGILRPICVSVCAREREKMREMTSERKARNEGWSAATTTAAVDAIASRTFLVRRRPRHPSLSPARAPLHTVFRNVDNQSCWTTSVADDRKRVGDGMMPVFVVIPDR</sequence>
<organism evidence="1 2">
    <name type="scientific">Rhynchophorus ferrugineus</name>
    <name type="common">Red palm weevil</name>
    <name type="synonym">Curculio ferrugineus</name>
    <dbReference type="NCBI Taxonomy" id="354439"/>
    <lineage>
        <taxon>Eukaryota</taxon>
        <taxon>Metazoa</taxon>
        <taxon>Ecdysozoa</taxon>
        <taxon>Arthropoda</taxon>
        <taxon>Hexapoda</taxon>
        <taxon>Insecta</taxon>
        <taxon>Pterygota</taxon>
        <taxon>Neoptera</taxon>
        <taxon>Endopterygota</taxon>
        <taxon>Coleoptera</taxon>
        <taxon>Polyphaga</taxon>
        <taxon>Cucujiformia</taxon>
        <taxon>Curculionidae</taxon>
        <taxon>Dryophthorinae</taxon>
        <taxon>Rhynchophorus</taxon>
    </lineage>
</organism>
<evidence type="ECO:0000313" key="2">
    <source>
        <dbReference type="Proteomes" id="UP000625711"/>
    </source>
</evidence>
<proteinExistence type="predicted"/>
<reference evidence="1" key="1">
    <citation type="submission" date="2020-08" db="EMBL/GenBank/DDBJ databases">
        <title>Genome sequencing and assembly of the red palm weevil Rhynchophorus ferrugineus.</title>
        <authorList>
            <person name="Dias G.B."/>
            <person name="Bergman C.M."/>
            <person name="Manee M."/>
        </authorList>
    </citation>
    <scope>NUCLEOTIDE SEQUENCE</scope>
    <source>
        <strain evidence="1">AA-2017</strain>
        <tissue evidence="1">Whole larva</tissue>
    </source>
</reference>